<proteinExistence type="predicted"/>
<sequence>MKPKLRKILKIITIILLPVSLQIFASSRNNARIIKEVRVDHQSSDMYITDETVRRMVLNNSHNANQLGVLKLNEIEKLLDNHAMVEKSEVFCTIDGILNVSVKQRQPIARFYEDGKFFYMDSQGKKMPLSDSFSARVPLITGNVDEKYWENTYDLIKFIQNDEFLTKNITEIKVKRNGEYEFHMRVASFVVIWGDLEEMEQKKANLKAFYKQMEKSKTLNVYKIVNLKYSNQVVCTK</sequence>
<dbReference type="Proteomes" id="UP000217348">
    <property type="component" value="Chromosome"/>
</dbReference>
<dbReference type="OrthoDB" id="1466667at2"/>
<dbReference type="RefSeq" id="WP_095896260.1">
    <property type="nucleotide sequence ID" value="NZ_BOPJ01000012.1"/>
</dbReference>
<reference evidence="2" key="4">
    <citation type="submission" date="2024-10" db="EMBL/GenBank/DDBJ databases">
        <authorList>
            <person name="Bergman P."/>
            <person name="Andersson A.F."/>
            <person name="Zangenah S."/>
            <person name="Abbasi N."/>
        </authorList>
    </citation>
    <scope>NUCLEOTIDE SEQUENCE</scope>
    <source>
        <strain evidence="2">W5</strain>
    </source>
</reference>
<dbReference type="Proteomes" id="UP001622370">
    <property type="component" value="Unassembled WGS sequence"/>
</dbReference>
<dbReference type="GO" id="GO:0051301">
    <property type="term" value="P:cell division"/>
    <property type="evidence" value="ECO:0007669"/>
    <property type="project" value="UniProtKB-KW"/>
</dbReference>
<accession>A0A250FX07</accession>
<gene>
    <name evidence="2" type="ORF">ACI76L_10445</name>
    <name evidence="1" type="ORF">CGC58_08085</name>
</gene>
<evidence type="ECO:0000313" key="3">
    <source>
        <dbReference type="Proteomes" id="UP000217348"/>
    </source>
</evidence>
<keyword evidence="4" id="KW-1185">Reference proteome</keyword>
<organism evidence="1 3">
    <name type="scientific">Capnocytophaga stomatis</name>
    <dbReference type="NCBI Taxonomy" id="1848904"/>
    <lineage>
        <taxon>Bacteria</taxon>
        <taxon>Pseudomonadati</taxon>
        <taxon>Bacteroidota</taxon>
        <taxon>Flavobacteriia</taxon>
        <taxon>Flavobacteriales</taxon>
        <taxon>Flavobacteriaceae</taxon>
        <taxon>Capnocytophaga</taxon>
    </lineage>
</organism>
<dbReference type="AlphaFoldDB" id="A0A250FX07"/>
<keyword evidence="1" id="KW-0132">Cell division</keyword>
<evidence type="ECO:0000313" key="2">
    <source>
        <dbReference type="EMBL" id="MFK8294203.1"/>
    </source>
</evidence>
<reference evidence="3" key="3">
    <citation type="submission" date="2017-06" db="EMBL/GenBank/DDBJ databases">
        <title>Capnocytophaga spp. assemblies.</title>
        <authorList>
            <person name="Gulvik C.A."/>
        </authorList>
    </citation>
    <scope>NUCLEOTIDE SEQUENCE [LARGE SCALE GENOMIC DNA]</scope>
    <source>
        <strain evidence="3">H2177</strain>
    </source>
</reference>
<protein>
    <submittedName>
        <fullName evidence="1 2">Cell division protein FtsQ</fullName>
    </submittedName>
</protein>
<reference evidence="2 4" key="1">
    <citation type="journal article" date="2016" name="Sci. Rep.">
        <title>Whole genome sequencing identifies a novel species of the genus Capnocytophaga isolated from dog and cat bite wounds in humans.</title>
        <authorList>
            <person name="Zangenah S."/>
            <person name="Abbasi N."/>
            <person name="Andersson A.F."/>
            <person name="Bergman P."/>
        </authorList>
    </citation>
    <scope>NUCLEOTIDE SEQUENCE [LARGE SCALE GENOMIC DNA]</scope>
    <source>
        <strain evidence="2 4">W5</strain>
    </source>
</reference>
<keyword evidence="1" id="KW-0131">Cell cycle</keyword>
<name>A0A250FX07_9FLAO</name>
<reference evidence="1" key="2">
    <citation type="journal article" date="2017" name="Genome Announc.">
        <title>Twelve Complete Reference Genomes of Clinical Isolates in the Capnocytophaga Genus.</title>
        <authorList>
            <person name="Villarma A."/>
            <person name="Gulvik C.A."/>
            <person name="Rowe L.A."/>
            <person name="Sheth M."/>
            <person name="Juieng P."/>
            <person name="Nicholson A.C."/>
            <person name="Loparev V.N."/>
            <person name="McQuiston J.R."/>
        </authorList>
    </citation>
    <scope>NUCLEOTIDE SEQUENCE</scope>
    <source>
        <strain evidence="1">H2177</strain>
    </source>
</reference>
<dbReference type="EMBL" id="JBJGWJ010000008">
    <property type="protein sequence ID" value="MFK8294203.1"/>
    <property type="molecule type" value="Genomic_DNA"/>
</dbReference>
<evidence type="ECO:0000313" key="4">
    <source>
        <dbReference type="Proteomes" id="UP001622370"/>
    </source>
</evidence>
<evidence type="ECO:0000313" key="1">
    <source>
        <dbReference type="EMBL" id="ATA89689.1"/>
    </source>
</evidence>
<dbReference type="EMBL" id="CP022387">
    <property type="protein sequence ID" value="ATA89689.1"/>
    <property type="molecule type" value="Genomic_DNA"/>
</dbReference>
<dbReference type="KEGG" id="csto:CGC58_08085"/>